<evidence type="ECO:0000313" key="3">
    <source>
        <dbReference type="Proteomes" id="UP000322077"/>
    </source>
</evidence>
<comment type="caution">
    <text evidence="2">The sequence shown here is derived from an EMBL/GenBank/DDBJ whole genome shotgun (WGS) entry which is preliminary data.</text>
</comment>
<reference evidence="2 3" key="1">
    <citation type="submission" date="2019-08" db="EMBL/GenBank/DDBJ databases">
        <authorList>
            <person name="Wang G."/>
            <person name="Xu Z."/>
        </authorList>
    </citation>
    <scope>NUCLEOTIDE SEQUENCE [LARGE SCALE GENOMIC DNA]</scope>
    <source>
        <strain evidence="2 3">ZX</strain>
    </source>
</reference>
<gene>
    <name evidence="2" type="ORF">FYJ91_08230</name>
</gene>
<feature type="chain" id="PRO_5022667242" description="Circumsporozoite protein" evidence="1">
    <location>
        <begin position="23"/>
        <end position="80"/>
    </location>
</feature>
<organism evidence="2 3">
    <name type="scientific">Sphingomonas montanisoli</name>
    <dbReference type="NCBI Taxonomy" id="2606412"/>
    <lineage>
        <taxon>Bacteria</taxon>
        <taxon>Pseudomonadati</taxon>
        <taxon>Pseudomonadota</taxon>
        <taxon>Alphaproteobacteria</taxon>
        <taxon>Sphingomonadales</taxon>
        <taxon>Sphingomonadaceae</taxon>
        <taxon>Sphingomonas</taxon>
    </lineage>
</organism>
<proteinExistence type="predicted"/>
<protein>
    <recommendedName>
        <fullName evidence="4">Circumsporozoite protein</fullName>
    </recommendedName>
</protein>
<keyword evidence="1" id="KW-0732">Signal</keyword>
<dbReference type="PROSITE" id="PS51257">
    <property type="entry name" value="PROKAR_LIPOPROTEIN"/>
    <property type="match status" value="1"/>
</dbReference>
<evidence type="ECO:0000313" key="2">
    <source>
        <dbReference type="EMBL" id="TZG27564.1"/>
    </source>
</evidence>
<dbReference type="RefSeq" id="WP_149521777.1">
    <property type="nucleotide sequence ID" value="NZ_VTOU01000002.1"/>
</dbReference>
<keyword evidence="3" id="KW-1185">Reference proteome</keyword>
<feature type="signal peptide" evidence="1">
    <location>
        <begin position="1"/>
        <end position="22"/>
    </location>
</feature>
<dbReference type="EMBL" id="VTOU01000002">
    <property type="protein sequence ID" value="TZG27564.1"/>
    <property type="molecule type" value="Genomic_DNA"/>
</dbReference>
<accession>A0A5D9C6Z1</accession>
<name>A0A5D9C6Z1_9SPHN</name>
<sequence>MRYPTGARLAAAFILGATLALAACGKKDQSADTNIVAMNAMDGSMNDMTAVDAATLDAAGSANLDDNAAADTTDNASNAI</sequence>
<dbReference type="AlphaFoldDB" id="A0A5D9C6Z1"/>
<evidence type="ECO:0008006" key="4">
    <source>
        <dbReference type="Google" id="ProtNLM"/>
    </source>
</evidence>
<evidence type="ECO:0000256" key="1">
    <source>
        <dbReference type="SAM" id="SignalP"/>
    </source>
</evidence>
<dbReference type="Proteomes" id="UP000322077">
    <property type="component" value="Unassembled WGS sequence"/>
</dbReference>